<accession>X1SIJ4</accession>
<protein>
    <submittedName>
        <fullName evidence="1">Uncharacterized protein</fullName>
    </submittedName>
</protein>
<feature type="non-terminal residue" evidence="1">
    <location>
        <position position="1"/>
    </location>
</feature>
<sequence>DYNKQFTMRVPENLAKLDRLTKIYKTRVTDTPQIVFKVFEEQRQRLIEAREKYGDYIEPASFV</sequence>
<gene>
    <name evidence="1" type="ORF">S12H4_28858</name>
</gene>
<dbReference type="AlphaFoldDB" id="X1SIJ4"/>
<name>X1SIJ4_9ZZZZ</name>
<dbReference type="EMBL" id="BARW01016590">
    <property type="protein sequence ID" value="GAI92852.1"/>
    <property type="molecule type" value="Genomic_DNA"/>
</dbReference>
<proteinExistence type="predicted"/>
<reference evidence="1" key="1">
    <citation type="journal article" date="2014" name="Front. Microbiol.">
        <title>High frequency of phylogenetically diverse reductive dehalogenase-homologous genes in deep subseafloor sedimentary metagenomes.</title>
        <authorList>
            <person name="Kawai M."/>
            <person name="Futagami T."/>
            <person name="Toyoda A."/>
            <person name="Takaki Y."/>
            <person name="Nishi S."/>
            <person name="Hori S."/>
            <person name="Arai W."/>
            <person name="Tsubouchi T."/>
            <person name="Morono Y."/>
            <person name="Uchiyama I."/>
            <person name="Ito T."/>
            <person name="Fujiyama A."/>
            <person name="Inagaki F."/>
            <person name="Takami H."/>
        </authorList>
    </citation>
    <scope>NUCLEOTIDE SEQUENCE</scope>
    <source>
        <strain evidence="1">Expedition CK06-06</strain>
    </source>
</reference>
<organism evidence="1">
    <name type="scientific">marine sediment metagenome</name>
    <dbReference type="NCBI Taxonomy" id="412755"/>
    <lineage>
        <taxon>unclassified sequences</taxon>
        <taxon>metagenomes</taxon>
        <taxon>ecological metagenomes</taxon>
    </lineage>
</organism>
<comment type="caution">
    <text evidence="1">The sequence shown here is derived from an EMBL/GenBank/DDBJ whole genome shotgun (WGS) entry which is preliminary data.</text>
</comment>
<evidence type="ECO:0000313" key="1">
    <source>
        <dbReference type="EMBL" id="GAI92852.1"/>
    </source>
</evidence>